<protein>
    <recommendedName>
        <fullName evidence="3">FAR1 domain-containing protein</fullName>
    </recommendedName>
</protein>
<evidence type="ECO:0000313" key="2">
    <source>
        <dbReference type="Proteomes" id="UP000234323"/>
    </source>
</evidence>
<dbReference type="EMBL" id="LLXI01001612">
    <property type="protein sequence ID" value="PKY54457.1"/>
    <property type="molecule type" value="Genomic_DNA"/>
</dbReference>
<reference evidence="1 2" key="1">
    <citation type="submission" date="2015-10" db="EMBL/GenBank/DDBJ databases">
        <title>Genome analyses suggest a sexual origin of heterokaryosis in a supposedly ancient asexual fungus.</title>
        <authorList>
            <person name="Ropars J."/>
            <person name="Sedzielewska K."/>
            <person name="Noel J."/>
            <person name="Charron P."/>
            <person name="Farinelli L."/>
            <person name="Marton T."/>
            <person name="Kruger M."/>
            <person name="Pelin A."/>
            <person name="Brachmann A."/>
            <person name="Corradi N."/>
        </authorList>
    </citation>
    <scope>NUCLEOTIDE SEQUENCE [LARGE SCALE GENOMIC DNA]</scope>
    <source>
        <strain evidence="1 2">A4</strain>
    </source>
</reference>
<proteinExistence type="predicted"/>
<comment type="caution">
    <text evidence="1">The sequence shown here is derived from an EMBL/GenBank/DDBJ whole genome shotgun (WGS) entry which is preliminary data.</text>
</comment>
<evidence type="ECO:0008006" key="3">
    <source>
        <dbReference type="Google" id="ProtNLM"/>
    </source>
</evidence>
<accession>A0A2I1H6F2</accession>
<dbReference type="Proteomes" id="UP000234323">
    <property type="component" value="Unassembled WGS sequence"/>
</dbReference>
<dbReference type="VEuPathDB" id="FungiDB:FUN_015905"/>
<keyword evidence="2" id="KW-1185">Reference proteome</keyword>
<dbReference type="OrthoDB" id="2309441at2759"/>
<evidence type="ECO:0000313" key="1">
    <source>
        <dbReference type="EMBL" id="PKY54457.1"/>
    </source>
</evidence>
<name>A0A2I1H6F2_9GLOM</name>
<dbReference type="VEuPathDB" id="FungiDB:RhiirA1_469387"/>
<dbReference type="AlphaFoldDB" id="A0A2I1H6F2"/>
<dbReference type="VEuPathDB" id="FungiDB:RhiirA1_542736"/>
<organism evidence="1 2">
    <name type="scientific">Rhizophagus irregularis</name>
    <dbReference type="NCBI Taxonomy" id="588596"/>
    <lineage>
        <taxon>Eukaryota</taxon>
        <taxon>Fungi</taxon>
        <taxon>Fungi incertae sedis</taxon>
        <taxon>Mucoromycota</taxon>
        <taxon>Glomeromycotina</taxon>
        <taxon>Glomeromycetes</taxon>
        <taxon>Glomerales</taxon>
        <taxon>Glomeraceae</taxon>
        <taxon>Rhizophagus</taxon>
    </lineage>
</organism>
<dbReference type="VEuPathDB" id="FungiDB:RhiirFUN_007564"/>
<dbReference type="VEuPathDB" id="FungiDB:FUN_020184"/>
<gene>
    <name evidence="1" type="ORF">RhiirA4_473281</name>
</gene>
<sequence length="294" mass="34367">MLQEISNRLMFDIDEERETHDGDKRTIDTSFLQFSFQYLYDFDNEFRNDNQPSLIKDVSIDTYSEELEDYQEINDNTNVDINTSPQPSVRSSYSFIPSGEFRNNYQHNVVTTDECSVTELLDTDSKEAEDLELKIGLTFLNWAEFKIWIENFAKTKGFNYKIRTSQTDGEVIRRITYECSRSGIHNSQSSNIVRINLFDDNHNHGLTSNIQEIASRFQKLTSEMLCDIKKYVIQGRMDSGSIYPILKYNYPNQIIVKKDLYNAIYQFCLENNPGDSDVSQMLQMLLNWKDSDPL</sequence>